<dbReference type="EMBL" id="JAKZGS010000001">
    <property type="protein sequence ID" value="MCH7396628.1"/>
    <property type="molecule type" value="Genomic_DNA"/>
</dbReference>
<organism evidence="7 8">
    <name type="scientific">Belliella calami</name>
    <dbReference type="NCBI Taxonomy" id="2923436"/>
    <lineage>
        <taxon>Bacteria</taxon>
        <taxon>Pseudomonadati</taxon>
        <taxon>Bacteroidota</taxon>
        <taxon>Cytophagia</taxon>
        <taxon>Cytophagales</taxon>
        <taxon>Cyclobacteriaceae</taxon>
        <taxon>Belliella</taxon>
    </lineage>
</organism>
<dbReference type="PANTHER" id="PTHR43772:SF2">
    <property type="entry name" value="PUTATIVE (AFU_ORTHOLOGUE AFUA_2G04480)-RELATED"/>
    <property type="match status" value="1"/>
</dbReference>
<comment type="similarity">
    <text evidence="1 6">Belongs to the glycosyl hydrolase 43 family.</text>
</comment>
<sequence length="327" mass="36954">MKTAIKFFFTLAITLISQIGFCQNPIIRDYFTADPAPIVHNDIVYLYTSHDTASVESKNYEMKDWLVFSSTDMVNWEYQGAPISPKTFSWATGDAYAAHCTERDGKFYFYVSTFHKEDENSKGGAAIGVAVSDNPTGPFVDAIGKALVVNEMTTDNKHGWDDIDPAVFIDDDARLPDGQGQAYIYWGNGSLKWAKLKENMIEMDGPINYLNPENFIEGPWVYKRNDLYYLLYASKGEKAEQIDYCIATSPEGPWEHKGVIMESVPNSFTVHPGVVTYKGKDYFFYHNGVLPTGGSYRRSICIDYMYYNEDGTIQKVIQTEEGVEAVQ</sequence>
<evidence type="ECO:0000313" key="8">
    <source>
        <dbReference type="Proteomes" id="UP001165488"/>
    </source>
</evidence>
<dbReference type="PANTHER" id="PTHR43772">
    <property type="entry name" value="ENDO-1,4-BETA-XYLANASE"/>
    <property type="match status" value="1"/>
</dbReference>
<dbReference type="SUPFAM" id="SSF75005">
    <property type="entry name" value="Arabinanase/levansucrase/invertase"/>
    <property type="match status" value="1"/>
</dbReference>
<dbReference type="Proteomes" id="UP001165488">
    <property type="component" value="Unassembled WGS sequence"/>
</dbReference>
<keyword evidence="4" id="KW-0119">Carbohydrate metabolism</keyword>
<dbReference type="CDD" id="cd18618">
    <property type="entry name" value="GH43_Xsa43E-like"/>
    <property type="match status" value="1"/>
</dbReference>
<dbReference type="InterPro" id="IPR006710">
    <property type="entry name" value="Glyco_hydro_43"/>
</dbReference>
<evidence type="ECO:0000256" key="6">
    <source>
        <dbReference type="RuleBase" id="RU361187"/>
    </source>
</evidence>
<dbReference type="RefSeq" id="WP_241273149.1">
    <property type="nucleotide sequence ID" value="NZ_JAKZGS010000001.1"/>
</dbReference>
<name>A0ABS9UJC5_9BACT</name>
<evidence type="ECO:0000256" key="1">
    <source>
        <dbReference type="ARBA" id="ARBA00009865"/>
    </source>
</evidence>
<comment type="caution">
    <text evidence="7">The sequence shown here is derived from an EMBL/GenBank/DDBJ whole genome shotgun (WGS) entry which is preliminary data.</text>
</comment>
<protein>
    <submittedName>
        <fullName evidence="7">Glycoside hydrolase family 43 protein</fullName>
    </submittedName>
</protein>
<keyword evidence="5 6" id="KW-0326">Glycosidase</keyword>
<keyword evidence="8" id="KW-1185">Reference proteome</keyword>
<dbReference type="InterPro" id="IPR023296">
    <property type="entry name" value="Glyco_hydro_beta-prop_sf"/>
</dbReference>
<keyword evidence="3 6" id="KW-0378">Hydrolase</keyword>
<dbReference type="Pfam" id="PF04616">
    <property type="entry name" value="Glyco_hydro_43"/>
    <property type="match status" value="1"/>
</dbReference>
<dbReference type="InterPro" id="IPR052176">
    <property type="entry name" value="Glycosyl_Hydrlase_43_Enz"/>
</dbReference>
<keyword evidence="2" id="KW-0624">Polysaccharide degradation</keyword>
<dbReference type="Gene3D" id="2.115.10.20">
    <property type="entry name" value="Glycosyl hydrolase domain, family 43"/>
    <property type="match status" value="1"/>
</dbReference>
<evidence type="ECO:0000256" key="2">
    <source>
        <dbReference type="ARBA" id="ARBA00022651"/>
    </source>
</evidence>
<accession>A0ABS9UJC5</accession>
<dbReference type="GO" id="GO:0016787">
    <property type="term" value="F:hydrolase activity"/>
    <property type="evidence" value="ECO:0007669"/>
    <property type="project" value="UniProtKB-KW"/>
</dbReference>
<evidence type="ECO:0000256" key="5">
    <source>
        <dbReference type="ARBA" id="ARBA00023295"/>
    </source>
</evidence>
<evidence type="ECO:0000313" key="7">
    <source>
        <dbReference type="EMBL" id="MCH7396628.1"/>
    </source>
</evidence>
<keyword evidence="2" id="KW-0858">Xylan degradation</keyword>
<gene>
    <name evidence="7" type="ORF">MM236_01460</name>
</gene>
<reference evidence="7" key="1">
    <citation type="submission" date="2022-03" db="EMBL/GenBank/DDBJ databases">
        <title>De novo assembled genomes of Belliella spp. (Cyclobacteriaceae) strains.</title>
        <authorList>
            <person name="Szabo A."/>
            <person name="Korponai K."/>
            <person name="Felfoldi T."/>
        </authorList>
    </citation>
    <scope>NUCLEOTIDE SEQUENCE</scope>
    <source>
        <strain evidence="7">DSM 107340</strain>
    </source>
</reference>
<proteinExistence type="inferred from homology"/>
<evidence type="ECO:0000256" key="3">
    <source>
        <dbReference type="ARBA" id="ARBA00022801"/>
    </source>
</evidence>
<evidence type="ECO:0000256" key="4">
    <source>
        <dbReference type="ARBA" id="ARBA00023277"/>
    </source>
</evidence>